<name>A0A9N9GPM9_9GLOM</name>
<evidence type="ECO:0000313" key="8">
    <source>
        <dbReference type="EMBL" id="CAG8624263.1"/>
    </source>
</evidence>
<protein>
    <recommendedName>
        <fullName evidence="6">Large ribosomal subunit protein bL21m</fullName>
    </recommendedName>
</protein>
<dbReference type="PANTHER" id="PTHR21349:SF0">
    <property type="entry name" value="LARGE RIBOSOMAL SUBUNIT PROTEIN BL21M"/>
    <property type="match status" value="1"/>
</dbReference>
<evidence type="ECO:0000256" key="5">
    <source>
        <dbReference type="ARBA" id="ARBA00023274"/>
    </source>
</evidence>
<dbReference type="SUPFAM" id="SSF141091">
    <property type="entry name" value="L21p-like"/>
    <property type="match status" value="1"/>
</dbReference>
<dbReference type="Proteomes" id="UP000789572">
    <property type="component" value="Unassembled WGS sequence"/>
</dbReference>
<evidence type="ECO:0000256" key="2">
    <source>
        <dbReference type="ARBA" id="ARBA00022730"/>
    </source>
</evidence>
<dbReference type="Pfam" id="PF00829">
    <property type="entry name" value="Ribosomal_L21p"/>
    <property type="match status" value="1"/>
</dbReference>
<sequence>FDRGNSLAKTREEAEAKFKEIVRAYKILDNQETREKYNQSNYRADFEEEYLMTEEEESWTVIERLDFELEILDKQIAELEDYGRRLKEHKENIDEFRKEIQESQKLKVRDIPKKNLPMKERIGRGFYYWCKNHQNEAFAVDENEITIPGYHVHQGKPEKTIDDNYPSVMLNGVEILGTAGIAYLKTKQSGLPMDYVECPNCHYAHNDVEWFSENIHTKHLCKNCGKNFNNKSIGNPWNTKSGEQITFDKILSWGEEFGQPYLSNAQLVGEVIKHGLKKKIVIMKYKRKKRYKKKLGYRQQYTAIKIVSATRDILQTASES</sequence>
<keyword evidence="4" id="KW-0689">Ribosomal protein</keyword>
<feature type="non-terminal residue" evidence="8">
    <location>
        <position position="1"/>
    </location>
</feature>
<keyword evidence="7" id="KW-0175">Coiled coil</keyword>
<evidence type="ECO:0000256" key="6">
    <source>
        <dbReference type="ARBA" id="ARBA00044129"/>
    </source>
</evidence>
<comment type="similarity">
    <text evidence="1">Belongs to the bacterial ribosomal protein bL21 family.</text>
</comment>
<dbReference type="InterPro" id="IPR018258">
    <property type="entry name" value="Ribosomal_bL21_CS"/>
</dbReference>
<evidence type="ECO:0000256" key="7">
    <source>
        <dbReference type="SAM" id="Coils"/>
    </source>
</evidence>
<keyword evidence="9" id="KW-1185">Reference proteome</keyword>
<dbReference type="InterPro" id="IPR036164">
    <property type="entry name" value="bL21-like_sf"/>
</dbReference>
<keyword evidence="2" id="KW-0699">rRNA-binding</keyword>
<proteinExistence type="inferred from homology"/>
<organism evidence="8 9">
    <name type="scientific">Paraglomus occultum</name>
    <dbReference type="NCBI Taxonomy" id="144539"/>
    <lineage>
        <taxon>Eukaryota</taxon>
        <taxon>Fungi</taxon>
        <taxon>Fungi incertae sedis</taxon>
        <taxon>Mucoromycota</taxon>
        <taxon>Glomeromycotina</taxon>
        <taxon>Glomeromycetes</taxon>
        <taxon>Paraglomerales</taxon>
        <taxon>Paraglomeraceae</taxon>
        <taxon>Paraglomus</taxon>
    </lineage>
</organism>
<keyword evidence="5" id="KW-0687">Ribonucleoprotein</keyword>
<reference evidence="8" key="1">
    <citation type="submission" date="2021-06" db="EMBL/GenBank/DDBJ databases">
        <authorList>
            <person name="Kallberg Y."/>
            <person name="Tangrot J."/>
            <person name="Rosling A."/>
        </authorList>
    </citation>
    <scope>NUCLEOTIDE SEQUENCE</scope>
    <source>
        <strain evidence="8">IA702</strain>
    </source>
</reference>
<evidence type="ECO:0000256" key="1">
    <source>
        <dbReference type="ARBA" id="ARBA00008563"/>
    </source>
</evidence>
<evidence type="ECO:0000256" key="4">
    <source>
        <dbReference type="ARBA" id="ARBA00022980"/>
    </source>
</evidence>
<dbReference type="GO" id="GO:1990904">
    <property type="term" value="C:ribonucleoprotein complex"/>
    <property type="evidence" value="ECO:0007669"/>
    <property type="project" value="UniProtKB-KW"/>
</dbReference>
<dbReference type="GO" id="GO:0005840">
    <property type="term" value="C:ribosome"/>
    <property type="evidence" value="ECO:0007669"/>
    <property type="project" value="UniProtKB-KW"/>
</dbReference>
<dbReference type="InterPro" id="IPR001787">
    <property type="entry name" value="Ribosomal_bL21"/>
</dbReference>
<dbReference type="InterPro" id="IPR036869">
    <property type="entry name" value="J_dom_sf"/>
</dbReference>
<accession>A0A9N9GPM9</accession>
<feature type="coiled-coil region" evidence="7">
    <location>
        <begin position="62"/>
        <end position="106"/>
    </location>
</feature>
<dbReference type="GO" id="GO:0019843">
    <property type="term" value="F:rRNA binding"/>
    <property type="evidence" value="ECO:0007669"/>
    <property type="project" value="UniProtKB-KW"/>
</dbReference>
<comment type="caution">
    <text evidence="8">The sequence shown here is derived from an EMBL/GenBank/DDBJ whole genome shotgun (WGS) entry which is preliminary data.</text>
</comment>
<dbReference type="AlphaFoldDB" id="A0A9N9GPM9"/>
<keyword evidence="3" id="KW-0694">RNA-binding</keyword>
<dbReference type="GO" id="GO:0003735">
    <property type="term" value="F:structural constituent of ribosome"/>
    <property type="evidence" value="ECO:0007669"/>
    <property type="project" value="InterPro"/>
</dbReference>
<evidence type="ECO:0000256" key="3">
    <source>
        <dbReference type="ARBA" id="ARBA00022884"/>
    </source>
</evidence>
<dbReference type="PROSITE" id="PS01169">
    <property type="entry name" value="RIBOSOMAL_L21"/>
    <property type="match status" value="1"/>
</dbReference>
<gene>
    <name evidence="8" type="ORF">POCULU_LOCUS8573</name>
</gene>
<dbReference type="OrthoDB" id="10643371at2759"/>
<dbReference type="InterPro" id="IPR028909">
    <property type="entry name" value="bL21-like"/>
</dbReference>
<dbReference type="GO" id="GO:0005737">
    <property type="term" value="C:cytoplasm"/>
    <property type="evidence" value="ECO:0007669"/>
    <property type="project" value="UniProtKB-ARBA"/>
</dbReference>
<dbReference type="NCBIfam" id="TIGR00061">
    <property type="entry name" value="L21"/>
    <property type="match status" value="1"/>
</dbReference>
<dbReference type="PANTHER" id="PTHR21349">
    <property type="entry name" value="50S RIBOSOMAL PROTEIN L21"/>
    <property type="match status" value="1"/>
</dbReference>
<dbReference type="EMBL" id="CAJVPJ010002554">
    <property type="protein sequence ID" value="CAG8624263.1"/>
    <property type="molecule type" value="Genomic_DNA"/>
</dbReference>
<evidence type="ECO:0000313" key="9">
    <source>
        <dbReference type="Proteomes" id="UP000789572"/>
    </source>
</evidence>
<dbReference type="Gene3D" id="1.10.287.110">
    <property type="entry name" value="DnaJ domain"/>
    <property type="match status" value="1"/>
</dbReference>
<dbReference type="GO" id="GO:0006412">
    <property type="term" value="P:translation"/>
    <property type="evidence" value="ECO:0007669"/>
    <property type="project" value="InterPro"/>
</dbReference>